<dbReference type="PANTHER" id="PTHR43866">
    <property type="entry name" value="MALONATE-SEMIALDEHYDE DEHYDROGENASE"/>
    <property type="match status" value="1"/>
</dbReference>
<dbReference type="Gene3D" id="3.40.309.10">
    <property type="entry name" value="Aldehyde Dehydrogenase, Chain A, domain 2"/>
    <property type="match status" value="1"/>
</dbReference>
<dbReference type="InterPro" id="IPR015590">
    <property type="entry name" value="Aldehyde_DH_dom"/>
</dbReference>
<dbReference type="AlphaFoldDB" id="A0A1H7BDP8"/>
<dbReference type="SUPFAM" id="SSF53720">
    <property type="entry name" value="ALDH-like"/>
    <property type="match status" value="1"/>
</dbReference>
<dbReference type="Proteomes" id="UP000199662">
    <property type="component" value="Unassembled WGS sequence"/>
</dbReference>
<dbReference type="Pfam" id="PF00171">
    <property type="entry name" value="Aldedh"/>
    <property type="match status" value="1"/>
</dbReference>
<name>A0A1H7BDP8_9FIRM</name>
<evidence type="ECO:0000313" key="3">
    <source>
        <dbReference type="EMBL" id="SEJ75773.1"/>
    </source>
</evidence>
<evidence type="ECO:0000259" key="2">
    <source>
        <dbReference type="Pfam" id="PF00171"/>
    </source>
</evidence>
<dbReference type="GO" id="GO:0004491">
    <property type="term" value="F:methylmalonate-semialdehyde dehydrogenase (acylating, NAD) activity"/>
    <property type="evidence" value="ECO:0007669"/>
    <property type="project" value="InterPro"/>
</dbReference>
<evidence type="ECO:0000313" key="4">
    <source>
        <dbReference type="Proteomes" id="UP000199662"/>
    </source>
</evidence>
<dbReference type="GO" id="GO:0006574">
    <property type="term" value="P:L-valine catabolic process"/>
    <property type="evidence" value="ECO:0007669"/>
    <property type="project" value="TreeGrafter"/>
</dbReference>
<sequence>MQEVKKLQYYVNGEFKTSKTEVYSDAFDPSTGEIIAKVPRCTPDEVTEAIAAAKAAFPGWSSTPVIKRVQILHKFRELLIENMNELTHLVALENGKAWGEAEGDVLKAKEGTEQALAAPSLMMGESLLDASKGYDTVSYREPLGVFAGIIPFNFPAMIPMGWMTPICIACGNTIVLKAATFTPQTCFRIVELYKEAGLPDGVINIVTCSRHEAEILLTHPDVKGITFVGSTEVGKHIYSTAAASGKRVQALCEAKNHALVLADAPIDRTAAGIVNAAFGCAGERCMALPVIVAQDSIADELAQAIIKQAKALIVGAAYNKKTQLGPVINEAHKKSVLDWIQQGIDEGAKLVLDGRNITVKGYEHGFYVGPTIFDQVKPGMTIGDREVFGPVLCIKRVKTFEEGLSVMNANPFANGSVIFTQNGHYAREFVRHTDGGMVGVNVGIPVPVGVFAFNGHKQSFFGDLHCLGKDGYRFYTEGKVVTTHWFDEAEKKSKTVSTWDGTI</sequence>
<protein>
    <submittedName>
        <fullName evidence="3">Malonate-semialdehyde dehydrogenase (Acetylating) / methylmalonate-semialdehyde dehydrogenase</fullName>
    </submittedName>
</protein>
<dbReference type="InterPro" id="IPR016162">
    <property type="entry name" value="Ald_DH_N"/>
</dbReference>
<dbReference type="NCBIfam" id="TIGR01722">
    <property type="entry name" value="MMSDH"/>
    <property type="match status" value="1"/>
</dbReference>
<feature type="domain" description="Aldehyde dehydrogenase" evidence="2">
    <location>
        <begin position="24"/>
        <end position="481"/>
    </location>
</feature>
<dbReference type="Gene3D" id="3.40.605.10">
    <property type="entry name" value="Aldehyde Dehydrogenase, Chain A, domain 1"/>
    <property type="match status" value="1"/>
</dbReference>
<dbReference type="GO" id="GO:0006210">
    <property type="term" value="P:thymine catabolic process"/>
    <property type="evidence" value="ECO:0007669"/>
    <property type="project" value="TreeGrafter"/>
</dbReference>
<proteinExistence type="predicted"/>
<gene>
    <name evidence="3" type="ORF">SAMN05660742_11640</name>
</gene>
<dbReference type="PANTHER" id="PTHR43866:SF4">
    <property type="entry name" value="MALONATE-SEMIALDEHYDE DEHYDROGENASE"/>
    <property type="match status" value="1"/>
</dbReference>
<evidence type="ECO:0000256" key="1">
    <source>
        <dbReference type="ARBA" id="ARBA00023002"/>
    </source>
</evidence>
<dbReference type="InterPro" id="IPR010061">
    <property type="entry name" value="MeMal-semiAld_DH"/>
</dbReference>
<keyword evidence="1" id="KW-0560">Oxidoreductase</keyword>
<dbReference type="FunFam" id="3.40.309.10:FF:000002">
    <property type="entry name" value="Methylmalonate-semialdehyde dehydrogenase (Acylating)"/>
    <property type="match status" value="1"/>
</dbReference>
<dbReference type="STRING" id="84035.SAMN05660742_11640"/>
<dbReference type="CDD" id="cd07085">
    <property type="entry name" value="ALDH_F6_MMSDH"/>
    <property type="match status" value="1"/>
</dbReference>
<dbReference type="RefSeq" id="WP_091833306.1">
    <property type="nucleotide sequence ID" value="NZ_FNZK01000016.1"/>
</dbReference>
<organism evidence="3 4">
    <name type="scientific">Propionispira arboris</name>
    <dbReference type="NCBI Taxonomy" id="84035"/>
    <lineage>
        <taxon>Bacteria</taxon>
        <taxon>Bacillati</taxon>
        <taxon>Bacillota</taxon>
        <taxon>Negativicutes</taxon>
        <taxon>Selenomonadales</taxon>
        <taxon>Selenomonadaceae</taxon>
        <taxon>Propionispira</taxon>
    </lineage>
</organism>
<keyword evidence="4" id="KW-1185">Reference proteome</keyword>
<accession>A0A1H7BDP8</accession>
<dbReference type="InterPro" id="IPR016163">
    <property type="entry name" value="Ald_DH_C"/>
</dbReference>
<dbReference type="InterPro" id="IPR016161">
    <property type="entry name" value="Ald_DH/histidinol_DH"/>
</dbReference>
<reference evidence="3 4" key="1">
    <citation type="submission" date="2016-10" db="EMBL/GenBank/DDBJ databases">
        <authorList>
            <person name="de Groot N.N."/>
        </authorList>
    </citation>
    <scope>NUCLEOTIDE SEQUENCE [LARGE SCALE GENOMIC DNA]</scope>
    <source>
        <strain evidence="3 4">DSM 2179</strain>
    </source>
</reference>
<dbReference type="EMBL" id="FNZK01000016">
    <property type="protein sequence ID" value="SEJ75773.1"/>
    <property type="molecule type" value="Genomic_DNA"/>
</dbReference>